<accession>J5SZ32</accession>
<evidence type="ECO:0000256" key="4">
    <source>
        <dbReference type="ARBA" id="ARBA00022490"/>
    </source>
</evidence>
<dbReference type="VEuPathDB" id="FungiDB:A1Q1_02720"/>
<keyword evidence="3 9" id="KW-0004">4Fe-4S</keyword>
<dbReference type="KEGG" id="tasa:A1Q1_02720"/>
<feature type="short sequence motif" description="Cx2C motif 1" evidence="9">
    <location>
        <begin position="384"/>
        <end position="387"/>
    </location>
</feature>
<protein>
    <submittedName>
        <fullName evidence="12">Cytoplasm protein</fullName>
    </submittedName>
</protein>
<keyword evidence="8 9" id="KW-0496">Mitochondrion</keyword>
<dbReference type="AlphaFoldDB" id="J5SZ32"/>
<dbReference type="HAMAP" id="MF_03115">
    <property type="entry name" value="Anamorsin"/>
    <property type="match status" value="1"/>
</dbReference>
<comment type="similarity">
    <text evidence="2 9">Belongs to the anamorsin family.</text>
</comment>
<dbReference type="GO" id="GO:0046872">
    <property type="term" value="F:metal ion binding"/>
    <property type="evidence" value="ECO:0007669"/>
    <property type="project" value="UniProtKB-KW"/>
</dbReference>
<dbReference type="InterPro" id="IPR007785">
    <property type="entry name" value="Anamorsin"/>
</dbReference>
<sequence>MSSPASAISIPQTAGQQRLSPPRGLATTPPSSHPSPHFADLVHSLYNAYRIRRGSDSSSSRSGHDTPITERPEFAISEVQAARANVGQPRRSKAGRDAAPGHGRAAGCIAALISASFLPSYLHSIAVHRTMTVTASPASPAQQLVIGSLDRADDYQRVLTELQSAGASVAGEMVDRLLDNAAKFPSGNLTVHLVLPSPIPEALLKSIPSNTAVRVYADAAPELDAAGYSKGAEQASSGVLAYTSPAAAASAPAASSSTVPLTRALPLRRNKAAKAAIWALDSPMMEDGGRSLLTPEDRQRPECVFPAEDGKPVKRRRACKDCTCGLAELEAEEEARTQSAVKEAQQFFLEGDDDIPDHIKNATIGVEGVWPQERRAEAKKTSSCSSCYLGDAFRCASCPYLGLPPFKPGEKVEISIGDDI</sequence>
<feature type="compositionally biased region" description="Basic and acidic residues" evidence="10">
    <location>
        <begin position="62"/>
        <end position="73"/>
    </location>
</feature>
<evidence type="ECO:0000256" key="7">
    <source>
        <dbReference type="ARBA" id="ARBA00023014"/>
    </source>
</evidence>
<comment type="caution">
    <text evidence="12">The sequence shown here is derived from an EMBL/GenBank/DDBJ whole genome shotgun (WGS) entry which is preliminary data.</text>
</comment>
<feature type="binding site" evidence="9">
    <location>
        <position position="322"/>
    </location>
    <ligand>
        <name>[2Fe-2S] cluster</name>
        <dbReference type="ChEBI" id="CHEBI:190135"/>
    </ligand>
</feature>
<keyword evidence="9" id="KW-0001">2Fe-2S</keyword>
<feature type="region of interest" description="Fe-S binding site B" evidence="9">
    <location>
        <begin position="384"/>
        <end position="398"/>
    </location>
</feature>
<keyword evidence="5 9" id="KW-0479">Metal-binding</keyword>
<evidence type="ECO:0000256" key="10">
    <source>
        <dbReference type="SAM" id="MobiDB-lite"/>
    </source>
</evidence>
<feature type="binding site" evidence="9">
    <location>
        <position position="319"/>
    </location>
    <ligand>
        <name>[2Fe-2S] cluster</name>
        <dbReference type="ChEBI" id="CHEBI:190135"/>
    </ligand>
</feature>
<feature type="binding site" evidence="9">
    <location>
        <position position="398"/>
    </location>
    <ligand>
        <name>[4Fe-4S] cluster</name>
        <dbReference type="ChEBI" id="CHEBI:49883"/>
    </ligand>
</feature>
<feature type="binding site" evidence="9">
    <location>
        <position position="384"/>
    </location>
    <ligand>
        <name>[4Fe-4S] cluster</name>
        <dbReference type="ChEBI" id="CHEBI:49883"/>
    </ligand>
</feature>
<comment type="domain">
    <text evidence="9">The C-terminal domain binds 2 Fe-S clusters but is otherwise mostly in an intrinsically disordered conformation.</text>
</comment>
<comment type="domain">
    <text evidence="9">The N-terminal domain has structural similarity with S-adenosyl-L-methionine-dependent methyltransferases, but does not bind S-adenosyl-L-methionine. It is required for correct assembly of the 2 Fe-S clusters.</text>
</comment>
<feature type="region of interest" description="Disordered" evidence="10">
    <location>
        <begin position="53"/>
        <end position="76"/>
    </location>
</feature>
<evidence type="ECO:0000313" key="12">
    <source>
        <dbReference type="EMBL" id="EJT48301.1"/>
    </source>
</evidence>
<reference evidence="12 13" key="1">
    <citation type="journal article" date="2012" name="Eukaryot. Cell">
        <title>Draft genome sequence of CBS 2479, the standard type strain of Trichosporon asahii.</title>
        <authorList>
            <person name="Yang R.Y."/>
            <person name="Li H.T."/>
            <person name="Zhu H."/>
            <person name="Zhou G.P."/>
            <person name="Wang M."/>
            <person name="Wang L."/>
        </authorList>
    </citation>
    <scope>NUCLEOTIDE SEQUENCE [LARGE SCALE GENOMIC DNA]</scope>
    <source>
        <strain evidence="13">ATCC 90039 / CBS 2479 / JCM 2466 / KCTC 7840 / NCYC 2677 / UAMH 7654</strain>
    </source>
</reference>
<dbReference type="PANTHER" id="PTHR13273">
    <property type="entry name" value="ANAMORSIN"/>
    <property type="match status" value="1"/>
</dbReference>
<feature type="binding site" evidence="9">
    <location>
        <position position="395"/>
    </location>
    <ligand>
        <name>[4Fe-4S] cluster</name>
        <dbReference type="ChEBI" id="CHEBI:49883"/>
    </ligand>
</feature>
<evidence type="ECO:0000256" key="2">
    <source>
        <dbReference type="ARBA" id="ARBA00008169"/>
    </source>
</evidence>
<dbReference type="EMBL" id="ALBS01000207">
    <property type="protein sequence ID" value="EJT48301.1"/>
    <property type="molecule type" value="Genomic_DNA"/>
</dbReference>
<feature type="binding site" evidence="9">
    <location>
        <position position="303"/>
    </location>
    <ligand>
        <name>[2Fe-2S] cluster</name>
        <dbReference type="ChEBI" id="CHEBI:190135"/>
    </ligand>
</feature>
<dbReference type="GO" id="GO:0051537">
    <property type="term" value="F:2 iron, 2 sulfur cluster binding"/>
    <property type="evidence" value="ECO:0007669"/>
    <property type="project" value="UniProtKB-UniRule"/>
</dbReference>
<dbReference type="Pfam" id="PF05093">
    <property type="entry name" value="CIAPIN1"/>
    <property type="match status" value="1"/>
</dbReference>
<evidence type="ECO:0000259" key="11">
    <source>
        <dbReference type="Pfam" id="PF05093"/>
    </source>
</evidence>
<keyword evidence="4 9" id="KW-0963">Cytoplasm</keyword>
<dbReference type="PANTHER" id="PTHR13273:SF14">
    <property type="entry name" value="ANAMORSIN"/>
    <property type="match status" value="1"/>
</dbReference>
<keyword evidence="6 9" id="KW-0408">Iron</keyword>
<evidence type="ECO:0000256" key="5">
    <source>
        <dbReference type="ARBA" id="ARBA00022723"/>
    </source>
</evidence>
<dbReference type="HOGENOM" id="CLU_054098_0_0_1"/>
<comment type="cofactor">
    <cofactor evidence="9">
        <name>[2Fe-2S] cluster</name>
        <dbReference type="ChEBI" id="CHEBI:190135"/>
    </cofactor>
</comment>
<comment type="cofactor">
    <cofactor evidence="1 9">
        <name>[4Fe-4S] cluster</name>
        <dbReference type="ChEBI" id="CHEBI:49883"/>
    </cofactor>
</comment>
<dbReference type="RefSeq" id="XP_014179456.1">
    <property type="nucleotide sequence ID" value="XM_014323981.1"/>
</dbReference>
<dbReference type="OrthoDB" id="311633at2759"/>
<evidence type="ECO:0000256" key="1">
    <source>
        <dbReference type="ARBA" id="ARBA00001966"/>
    </source>
</evidence>
<feature type="compositionally biased region" description="Polar residues" evidence="10">
    <location>
        <begin position="1"/>
        <end position="19"/>
    </location>
</feature>
<dbReference type="GO" id="GO:0009055">
    <property type="term" value="F:electron transfer activity"/>
    <property type="evidence" value="ECO:0007669"/>
    <property type="project" value="UniProtKB-UniRule"/>
</dbReference>
<dbReference type="GO" id="GO:0005758">
    <property type="term" value="C:mitochondrial intermembrane space"/>
    <property type="evidence" value="ECO:0007669"/>
    <property type="project" value="UniProtKB-SubCell"/>
</dbReference>
<dbReference type="InterPro" id="IPR046408">
    <property type="entry name" value="CIAPIN1"/>
</dbReference>
<feature type="binding site" evidence="9">
    <location>
        <position position="324"/>
    </location>
    <ligand>
        <name>[2Fe-2S] cluster</name>
        <dbReference type="ChEBI" id="CHEBI:190135"/>
    </ligand>
</feature>
<evidence type="ECO:0000313" key="13">
    <source>
        <dbReference type="Proteomes" id="UP000002748"/>
    </source>
</evidence>
<evidence type="ECO:0000256" key="8">
    <source>
        <dbReference type="ARBA" id="ARBA00023128"/>
    </source>
</evidence>
<comment type="domain">
    <text evidence="9">The twin Cx2C motifs are involved in the recognition by the mitochondrial MIA40-ERV1 disulfide relay system. The formation of 2 disulfide bonds in the Cx2C motifs through dithiol/disulfide exchange reactions effectively traps the protein in the mitochondrial intermembrane space.</text>
</comment>
<name>J5SZ32_TRIAS</name>
<feature type="binding site" evidence="9">
    <location>
        <position position="387"/>
    </location>
    <ligand>
        <name>[4Fe-4S] cluster</name>
        <dbReference type="ChEBI" id="CHEBI:49883"/>
    </ligand>
</feature>
<feature type="domain" description="Anamorsin C-terminal" evidence="11">
    <location>
        <begin position="310"/>
        <end position="414"/>
    </location>
</feature>
<comment type="caution">
    <text evidence="9">Lacks conserved residue(s) required for the propagation of feature annotation.</text>
</comment>
<feature type="short sequence motif" description="Cx2C motif 2" evidence="9">
    <location>
        <begin position="395"/>
        <end position="398"/>
    </location>
</feature>
<dbReference type="Proteomes" id="UP000002748">
    <property type="component" value="Unassembled WGS sequence"/>
</dbReference>
<evidence type="ECO:0000256" key="9">
    <source>
        <dbReference type="HAMAP-Rule" id="MF_03115"/>
    </source>
</evidence>
<dbReference type="GeneID" id="25986233"/>
<gene>
    <name evidence="12" type="ORF">A1Q1_02720</name>
</gene>
<comment type="subcellular location">
    <subcellularLocation>
        <location evidence="9">Cytoplasm</location>
    </subcellularLocation>
    <subcellularLocation>
        <location evidence="9">Mitochondrion intermembrane space</location>
    </subcellularLocation>
</comment>
<dbReference type="GO" id="GO:0051539">
    <property type="term" value="F:4 iron, 4 sulfur cluster binding"/>
    <property type="evidence" value="ECO:0007669"/>
    <property type="project" value="UniProtKB-KW"/>
</dbReference>
<proteinExistence type="inferred from homology"/>
<organism evidence="12 13">
    <name type="scientific">Trichosporon asahii var. asahii (strain ATCC 90039 / CBS 2479 / JCM 2466 / KCTC 7840 / NBRC 103889/ NCYC 2677 / UAMH 7654)</name>
    <name type="common">Yeast</name>
    <dbReference type="NCBI Taxonomy" id="1186058"/>
    <lineage>
        <taxon>Eukaryota</taxon>
        <taxon>Fungi</taxon>
        <taxon>Dikarya</taxon>
        <taxon>Basidiomycota</taxon>
        <taxon>Agaricomycotina</taxon>
        <taxon>Tremellomycetes</taxon>
        <taxon>Trichosporonales</taxon>
        <taxon>Trichosporonaceae</taxon>
        <taxon>Trichosporon</taxon>
    </lineage>
</organism>
<dbReference type="GO" id="GO:0016226">
    <property type="term" value="P:iron-sulfur cluster assembly"/>
    <property type="evidence" value="ECO:0007669"/>
    <property type="project" value="UniProtKB-UniRule"/>
</dbReference>
<feature type="region of interest" description="Disordered" evidence="10">
    <location>
        <begin position="82"/>
        <end position="101"/>
    </location>
</feature>
<evidence type="ECO:0000256" key="3">
    <source>
        <dbReference type="ARBA" id="ARBA00022485"/>
    </source>
</evidence>
<keyword evidence="7 9" id="KW-0411">Iron-sulfur</keyword>
<feature type="region of interest" description="Disordered" evidence="10">
    <location>
        <begin position="1"/>
        <end position="39"/>
    </location>
</feature>
<evidence type="ECO:0000256" key="6">
    <source>
        <dbReference type="ARBA" id="ARBA00023004"/>
    </source>
</evidence>